<proteinExistence type="predicted"/>
<reference evidence="6" key="1">
    <citation type="submission" date="2019-06" db="EMBL/GenBank/DDBJ databases">
        <title>The complete genome of Emcibacter congregatus ZYLT.</title>
        <authorList>
            <person name="Zhao Z."/>
        </authorList>
    </citation>
    <scope>NUCLEOTIDE SEQUENCE [LARGE SCALE GENOMIC DNA]</scope>
    <source>
        <strain evidence="6">MCCC 1A06723</strain>
    </source>
</reference>
<dbReference type="AlphaFoldDB" id="A0A501PFW1"/>
<accession>A0A501PFW1</accession>
<dbReference type="GO" id="GO:0043565">
    <property type="term" value="F:sequence-specific DNA binding"/>
    <property type="evidence" value="ECO:0007669"/>
    <property type="project" value="InterPro"/>
</dbReference>
<dbReference type="SUPFAM" id="SSF46689">
    <property type="entry name" value="Homeodomain-like"/>
    <property type="match status" value="1"/>
</dbReference>
<sequence>MGHLLYNHSILRNAHPGEVSRHVNSLVGEHYFRIVKGANPERKKQAMLCHRPVDNISFNYLYFGEEVVISAPRPTNYYHLQFILDGECGVQSSSGNYTATRDTALTVNPYHPENFIYSEDCKKVIVRVEKDRMDSYLTSLLGFPIKKPVEFSQIVDKSTEELQSLQRMVSFFCEELNSKHSSLLSSDYLATPIETLFLRAFLHAVPNNYSHLLSSMGSQEIPVSIRKVDHFIHENLTEDITMNDLTDIAGLSVRVLYKTFEKYKFMAPMAYLKKVRLEKIRERLTSGNLDGETITELALDYNFNHLSRFAADYKKQFGELPSQTLKLHSHNAGNERQI</sequence>
<keyword evidence="1" id="KW-0805">Transcription regulation</keyword>
<dbReference type="InterPro" id="IPR018060">
    <property type="entry name" value="HTH_AraC"/>
</dbReference>
<keyword evidence="2" id="KW-0238">DNA-binding</keyword>
<dbReference type="PROSITE" id="PS00041">
    <property type="entry name" value="HTH_ARAC_FAMILY_1"/>
    <property type="match status" value="1"/>
</dbReference>
<dbReference type="SMART" id="SM00342">
    <property type="entry name" value="HTH_ARAC"/>
    <property type="match status" value="1"/>
</dbReference>
<dbReference type="InterPro" id="IPR009057">
    <property type="entry name" value="Homeodomain-like_sf"/>
</dbReference>
<evidence type="ECO:0000313" key="5">
    <source>
        <dbReference type="EMBL" id="TPD58892.1"/>
    </source>
</evidence>
<dbReference type="GO" id="GO:0003700">
    <property type="term" value="F:DNA-binding transcription factor activity"/>
    <property type="evidence" value="ECO:0007669"/>
    <property type="project" value="InterPro"/>
</dbReference>
<keyword evidence="6" id="KW-1185">Reference proteome</keyword>
<dbReference type="OrthoDB" id="7285481at2"/>
<name>A0A501PFW1_9PROT</name>
<dbReference type="InterPro" id="IPR018062">
    <property type="entry name" value="HTH_AraC-typ_CS"/>
</dbReference>
<comment type="caution">
    <text evidence="5">The sequence shown here is derived from an EMBL/GenBank/DDBJ whole genome shotgun (WGS) entry which is preliminary data.</text>
</comment>
<dbReference type="Gene3D" id="1.10.10.60">
    <property type="entry name" value="Homeodomain-like"/>
    <property type="match status" value="1"/>
</dbReference>
<dbReference type="Proteomes" id="UP000319148">
    <property type="component" value="Unassembled WGS sequence"/>
</dbReference>
<dbReference type="RefSeq" id="WP_139941562.1">
    <property type="nucleotide sequence ID" value="NZ_JBHSYP010000004.1"/>
</dbReference>
<keyword evidence="3" id="KW-0804">Transcription</keyword>
<dbReference type="EMBL" id="VFIY01000017">
    <property type="protein sequence ID" value="TPD58892.1"/>
    <property type="molecule type" value="Genomic_DNA"/>
</dbReference>
<evidence type="ECO:0000313" key="6">
    <source>
        <dbReference type="Proteomes" id="UP000319148"/>
    </source>
</evidence>
<dbReference type="Pfam" id="PF14525">
    <property type="entry name" value="AraC_binding_2"/>
    <property type="match status" value="1"/>
</dbReference>
<dbReference type="Pfam" id="PF12833">
    <property type="entry name" value="HTH_18"/>
    <property type="match status" value="1"/>
</dbReference>
<dbReference type="PANTHER" id="PTHR46796">
    <property type="entry name" value="HTH-TYPE TRANSCRIPTIONAL ACTIVATOR RHAS-RELATED"/>
    <property type="match status" value="1"/>
</dbReference>
<evidence type="ECO:0000256" key="3">
    <source>
        <dbReference type="ARBA" id="ARBA00023163"/>
    </source>
</evidence>
<feature type="domain" description="HTH araC/xylS-type" evidence="4">
    <location>
        <begin position="226"/>
        <end position="327"/>
    </location>
</feature>
<dbReference type="InterPro" id="IPR035418">
    <property type="entry name" value="AraC-bd_2"/>
</dbReference>
<protein>
    <submittedName>
        <fullName evidence="5">AraC family transcriptional regulator</fullName>
    </submittedName>
</protein>
<evidence type="ECO:0000259" key="4">
    <source>
        <dbReference type="PROSITE" id="PS01124"/>
    </source>
</evidence>
<evidence type="ECO:0000256" key="2">
    <source>
        <dbReference type="ARBA" id="ARBA00023125"/>
    </source>
</evidence>
<dbReference type="InterPro" id="IPR050204">
    <property type="entry name" value="AraC_XylS_family_regulators"/>
</dbReference>
<dbReference type="PROSITE" id="PS01124">
    <property type="entry name" value="HTH_ARAC_FAMILY_2"/>
    <property type="match status" value="1"/>
</dbReference>
<gene>
    <name evidence="5" type="ORF">FIV46_14010</name>
</gene>
<dbReference type="PANTHER" id="PTHR46796:SF6">
    <property type="entry name" value="ARAC SUBFAMILY"/>
    <property type="match status" value="1"/>
</dbReference>
<organism evidence="5 6">
    <name type="scientific">Emcibacter nanhaiensis</name>
    <dbReference type="NCBI Taxonomy" id="1505037"/>
    <lineage>
        <taxon>Bacteria</taxon>
        <taxon>Pseudomonadati</taxon>
        <taxon>Pseudomonadota</taxon>
        <taxon>Alphaproteobacteria</taxon>
        <taxon>Emcibacterales</taxon>
        <taxon>Emcibacteraceae</taxon>
        <taxon>Emcibacter</taxon>
    </lineage>
</organism>
<evidence type="ECO:0000256" key="1">
    <source>
        <dbReference type="ARBA" id="ARBA00023015"/>
    </source>
</evidence>